<dbReference type="SMART" id="SM00332">
    <property type="entry name" value="PP2Cc"/>
    <property type="match status" value="1"/>
</dbReference>
<dbReference type="EMBL" id="CP119311">
    <property type="protein sequence ID" value="WEK33616.1"/>
    <property type="molecule type" value="Genomic_DNA"/>
</dbReference>
<feature type="domain" description="PPM-type phosphatase" evidence="1">
    <location>
        <begin position="12"/>
        <end position="244"/>
    </location>
</feature>
<dbReference type="Gene3D" id="3.60.40.10">
    <property type="entry name" value="PPM-type phosphatase domain"/>
    <property type="match status" value="1"/>
</dbReference>
<dbReference type="Pfam" id="PF13672">
    <property type="entry name" value="PP2C_2"/>
    <property type="match status" value="1"/>
</dbReference>
<dbReference type="InterPro" id="IPR036457">
    <property type="entry name" value="PPM-type-like_dom_sf"/>
</dbReference>
<feature type="domain" description="PPM-type phosphatase" evidence="2">
    <location>
        <begin position="1"/>
        <end position="242"/>
    </location>
</feature>
<gene>
    <name evidence="3" type="ORF">P0Y53_14080</name>
</gene>
<proteinExistence type="predicted"/>
<organism evidence="3 4">
    <name type="scientific">Candidatus Pseudobacter hemicellulosilyticus</name>
    <dbReference type="NCBI Taxonomy" id="3121375"/>
    <lineage>
        <taxon>Bacteria</taxon>
        <taxon>Pseudomonadati</taxon>
        <taxon>Bacteroidota</taxon>
        <taxon>Chitinophagia</taxon>
        <taxon>Chitinophagales</taxon>
        <taxon>Chitinophagaceae</taxon>
        <taxon>Pseudobacter</taxon>
    </lineage>
</organism>
<protein>
    <submittedName>
        <fullName evidence="3">Protein phosphatase 2C domain-containing protein</fullName>
    </submittedName>
</protein>
<evidence type="ECO:0000259" key="2">
    <source>
        <dbReference type="SMART" id="SM00332"/>
    </source>
</evidence>
<dbReference type="SMART" id="SM00331">
    <property type="entry name" value="PP2C_SIG"/>
    <property type="match status" value="1"/>
</dbReference>
<evidence type="ECO:0000313" key="4">
    <source>
        <dbReference type="Proteomes" id="UP001220610"/>
    </source>
</evidence>
<dbReference type="CDD" id="cd00143">
    <property type="entry name" value="PP2Cc"/>
    <property type="match status" value="1"/>
</dbReference>
<dbReference type="SUPFAM" id="SSF81606">
    <property type="entry name" value="PP2C-like"/>
    <property type="match status" value="1"/>
</dbReference>
<accession>A0AAJ5WMZ3</accession>
<reference evidence="3" key="1">
    <citation type="submission" date="2023-03" db="EMBL/GenBank/DDBJ databases">
        <title>Andean soil-derived lignocellulolytic bacterial consortium as a source of novel taxa and putative plastic-active enzymes.</title>
        <authorList>
            <person name="Diaz-Garcia L."/>
            <person name="Chuvochina M."/>
            <person name="Feuerriegel G."/>
            <person name="Bunk B."/>
            <person name="Sproer C."/>
            <person name="Streit W.R."/>
            <person name="Rodriguez L.M."/>
            <person name="Overmann J."/>
            <person name="Jimenez D.J."/>
        </authorList>
    </citation>
    <scope>NUCLEOTIDE SEQUENCE</scope>
    <source>
        <strain evidence="3">MAG 7</strain>
    </source>
</reference>
<name>A0AAJ5WMZ3_9BACT</name>
<sequence length="458" mass="50222">MLISANTDPGLKRNDNQDAFLARPLWLDKALLAVVDGVGGYAGGDKAAAIARDSIDQYMQSPSGDTHTMLREALVFANNRIWEERQQDHHLREMCCVLTAVVADPVAQCLYFVHIGDTRLYRFRNGHLQKLTSDHSFVGIREDAGNMTELEAMQHPQRHQILREAGSSFHRLDDEDFMDHGRMDLLPGDQLLLCSDGLTDMITAQQIGTILTQPGTPTQKVQDLISRANEMGGLDNITVVLLHQPLAKLSSETPDEYTLTPAAPLPAATVESPAKKKDKKTRLLWLSLPLALIALAGWYFSPASTAPASNSPIPDTSASLSADSSLLPPGARIKQPAIPGPPVPRKTDTLRLSAPLAYRQWRQLADSSGNILVLLPANPNRTRFAAITISAKDSLQPGDTLWLRNLRLNNFETGIAVQAPALLRTDNVQFRNIRYPFSYPAKADSLHAAGLFLNTVNP</sequence>
<dbReference type="InterPro" id="IPR001932">
    <property type="entry name" value="PPM-type_phosphatase-like_dom"/>
</dbReference>
<evidence type="ECO:0000259" key="1">
    <source>
        <dbReference type="SMART" id="SM00331"/>
    </source>
</evidence>
<dbReference type="AlphaFoldDB" id="A0AAJ5WMZ3"/>
<dbReference type="Proteomes" id="UP001220610">
    <property type="component" value="Chromosome"/>
</dbReference>
<evidence type="ECO:0000313" key="3">
    <source>
        <dbReference type="EMBL" id="WEK33616.1"/>
    </source>
</evidence>